<sequence>MGSSGNWSKYVVQSSSLLCRFALVHNRLLSQLQMRPRLCADASNIILRILRTSDSEGWPMLKFIGQNS</sequence>
<gene>
    <name evidence="1" type="ORF">LARSCL_LOCUS17212</name>
</gene>
<name>A0AAV2B6E0_9ARAC</name>
<dbReference type="AlphaFoldDB" id="A0AAV2B6E0"/>
<organism evidence="1 2">
    <name type="scientific">Larinioides sclopetarius</name>
    <dbReference type="NCBI Taxonomy" id="280406"/>
    <lineage>
        <taxon>Eukaryota</taxon>
        <taxon>Metazoa</taxon>
        <taxon>Ecdysozoa</taxon>
        <taxon>Arthropoda</taxon>
        <taxon>Chelicerata</taxon>
        <taxon>Arachnida</taxon>
        <taxon>Araneae</taxon>
        <taxon>Araneomorphae</taxon>
        <taxon>Entelegynae</taxon>
        <taxon>Araneoidea</taxon>
        <taxon>Araneidae</taxon>
        <taxon>Larinioides</taxon>
    </lineage>
</organism>
<protein>
    <submittedName>
        <fullName evidence="1">Uncharacterized protein</fullName>
    </submittedName>
</protein>
<comment type="caution">
    <text evidence="1">The sequence shown here is derived from an EMBL/GenBank/DDBJ whole genome shotgun (WGS) entry which is preliminary data.</text>
</comment>
<proteinExistence type="predicted"/>
<reference evidence="1 2" key="1">
    <citation type="submission" date="2024-04" db="EMBL/GenBank/DDBJ databases">
        <authorList>
            <person name="Rising A."/>
            <person name="Reimegard J."/>
            <person name="Sonavane S."/>
            <person name="Akerstrom W."/>
            <person name="Nylinder S."/>
            <person name="Hedman E."/>
            <person name="Kallberg Y."/>
        </authorList>
    </citation>
    <scope>NUCLEOTIDE SEQUENCE [LARGE SCALE GENOMIC DNA]</scope>
</reference>
<dbReference type="Proteomes" id="UP001497382">
    <property type="component" value="Unassembled WGS sequence"/>
</dbReference>
<keyword evidence="2" id="KW-1185">Reference proteome</keyword>
<evidence type="ECO:0000313" key="2">
    <source>
        <dbReference type="Proteomes" id="UP001497382"/>
    </source>
</evidence>
<accession>A0AAV2B6E0</accession>
<evidence type="ECO:0000313" key="1">
    <source>
        <dbReference type="EMBL" id="CAL1291657.1"/>
    </source>
</evidence>
<dbReference type="EMBL" id="CAXIEN010000290">
    <property type="protein sequence ID" value="CAL1291657.1"/>
    <property type="molecule type" value="Genomic_DNA"/>
</dbReference>